<dbReference type="RefSeq" id="WP_077130204.1">
    <property type="nucleotide sequence ID" value="NZ_CP014263.1"/>
</dbReference>
<dbReference type="PIRSF" id="PIRSF016184">
    <property type="entry name" value="PhzC_PhzF"/>
    <property type="match status" value="1"/>
</dbReference>
<evidence type="ECO:0000313" key="4">
    <source>
        <dbReference type="EMBL" id="AQG78761.1"/>
    </source>
</evidence>
<dbReference type="GO" id="GO:0016853">
    <property type="term" value="F:isomerase activity"/>
    <property type="evidence" value="ECO:0007669"/>
    <property type="project" value="UniProtKB-KW"/>
</dbReference>
<dbReference type="PANTHER" id="PTHR13774">
    <property type="entry name" value="PHENAZINE BIOSYNTHESIS PROTEIN"/>
    <property type="match status" value="1"/>
</dbReference>
<dbReference type="GO" id="GO:0005737">
    <property type="term" value="C:cytoplasm"/>
    <property type="evidence" value="ECO:0007669"/>
    <property type="project" value="TreeGrafter"/>
</dbReference>
<comment type="similarity">
    <text evidence="1">Belongs to the PhzF family.</text>
</comment>
<evidence type="ECO:0000313" key="5">
    <source>
        <dbReference type="Proteomes" id="UP000187941"/>
    </source>
</evidence>
<reference evidence="4 5" key="1">
    <citation type="submission" date="2016-01" db="EMBL/GenBank/DDBJ databases">
        <authorList>
            <person name="Oliw E.H."/>
        </authorList>
    </citation>
    <scope>NUCLEOTIDE SEQUENCE [LARGE SCALE GENOMIC DNA]</scope>
    <source>
        <strain evidence="4 5">DY10</strain>
    </source>
</reference>
<keyword evidence="2 4" id="KW-0413">Isomerase</keyword>
<dbReference type="InterPro" id="IPR003719">
    <property type="entry name" value="Phenazine_PhzF-like"/>
</dbReference>
<sequence length="265" mass="29434">MRIYQLDAFTDRLYTGNPAAVVPLTEWLSDEQMQQIAAENNLAETAFFVKTDSDTDYHIRWFTPTVEVDLCGHATLATGYVVFFLEDKPEKDAITFDSRSGPLKVCRSDDGWLTLDFPADVFQKANVQPPALLTSLTEKPVAVYKGKTDYMLVYESQAQIEALTPDFREMATVPARGVIVTAPGSAESGVDFVSRFFGPQSGIDEDPVTGSAHTTLIPYWAEQLGKTELTARQLSKRGGYLRCRLNNDRVDISGQVQLYLSGEIL</sequence>
<dbReference type="OrthoDB" id="9788221at2"/>
<dbReference type="EMBL" id="CP014263">
    <property type="protein sequence ID" value="AQG78761.1"/>
    <property type="molecule type" value="Genomic_DNA"/>
</dbReference>
<dbReference type="AlphaFoldDB" id="A0A1P9WTQ3"/>
<dbReference type="Gene3D" id="3.10.310.10">
    <property type="entry name" value="Diaminopimelate Epimerase, Chain A, domain 1"/>
    <property type="match status" value="2"/>
</dbReference>
<dbReference type="Proteomes" id="UP000187941">
    <property type="component" value="Chromosome"/>
</dbReference>
<evidence type="ECO:0000256" key="3">
    <source>
        <dbReference type="PIRSR" id="PIRSR016184-1"/>
    </source>
</evidence>
<evidence type="ECO:0000256" key="1">
    <source>
        <dbReference type="ARBA" id="ARBA00008270"/>
    </source>
</evidence>
<name>A0A1P9WTQ3_9BACT</name>
<accession>A0A1P9WTQ3</accession>
<dbReference type="KEGG" id="smon:AWR27_05120"/>
<protein>
    <submittedName>
        <fullName evidence="4">Isomerase</fullName>
    </submittedName>
</protein>
<proteinExistence type="inferred from homology"/>
<dbReference type="STRING" id="1178516.AWR27_05120"/>
<dbReference type="NCBIfam" id="TIGR00654">
    <property type="entry name" value="PhzF_family"/>
    <property type="match status" value="1"/>
</dbReference>
<evidence type="ECO:0000256" key="2">
    <source>
        <dbReference type="ARBA" id="ARBA00023235"/>
    </source>
</evidence>
<dbReference type="Pfam" id="PF02567">
    <property type="entry name" value="PhzC-PhzF"/>
    <property type="match status" value="1"/>
</dbReference>
<keyword evidence="5" id="KW-1185">Reference proteome</keyword>
<feature type="active site" evidence="3">
    <location>
        <position position="44"/>
    </location>
</feature>
<dbReference type="PANTHER" id="PTHR13774:SF17">
    <property type="entry name" value="PHENAZINE BIOSYNTHESIS-LIKE DOMAIN-CONTAINING PROTEIN"/>
    <property type="match status" value="1"/>
</dbReference>
<dbReference type="SUPFAM" id="SSF54506">
    <property type="entry name" value="Diaminopimelate epimerase-like"/>
    <property type="match status" value="1"/>
</dbReference>
<gene>
    <name evidence="4" type="ORF">AWR27_05120</name>
</gene>
<organism evidence="4 5">
    <name type="scientific">Spirosoma montaniterrae</name>
    <dbReference type="NCBI Taxonomy" id="1178516"/>
    <lineage>
        <taxon>Bacteria</taxon>
        <taxon>Pseudomonadati</taxon>
        <taxon>Bacteroidota</taxon>
        <taxon>Cytophagia</taxon>
        <taxon>Cytophagales</taxon>
        <taxon>Cytophagaceae</taxon>
        <taxon>Spirosoma</taxon>
    </lineage>
</organism>